<sequence length="335" mass="36015">MSPSLWPISKRLTGALTLVIALLGIACASILLVIAEKEISPYAATFDRLSIATVIFLLWHGITRISGRAASSSDADVPKGLVPTLDLVDIGLLLLSGTAFSGSLSLWAWSLTQTSVANSTLLNNMMPIFTTLGAWLLLKESFSPKFLWGMFVAIVGAVLIGLGDLQLTNGLIGDEAALTAALLSAINILCIKQLRIRFDAAWIMLWTSFIGSLLVMTLLFAMQETFFPSTAMGWTAVISLAIFSQALGQGLLTYSLKVFSAGFVSISMLLIPVIAAVLALLMLDERLTLFNWCSFGIVLVGIYIAISSKASETDDETEKLKLVDISEEVKIETVN</sequence>
<keyword evidence="2" id="KW-0812">Transmembrane</keyword>
<evidence type="ECO:0000259" key="3">
    <source>
        <dbReference type="Pfam" id="PF00892"/>
    </source>
</evidence>
<dbReference type="RefSeq" id="WP_193993769.1">
    <property type="nucleotide sequence ID" value="NZ_JADEXP010000120.1"/>
</dbReference>
<comment type="caution">
    <text evidence="4">The sequence shown here is derived from an EMBL/GenBank/DDBJ whole genome shotgun (WGS) entry which is preliminary data.</text>
</comment>
<dbReference type="SUPFAM" id="SSF103481">
    <property type="entry name" value="Multidrug resistance efflux transporter EmrE"/>
    <property type="match status" value="2"/>
</dbReference>
<dbReference type="InterPro" id="IPR000620">
    <property type="entry name" value="EamA_dom"/>
</dbReference>
<feature type="transmembrane region" description="Helical" evidence="2">
    <location>
        <begin position="41"/>
        <end position="59"/>
    </location>
</feature>
<gene>
    <name evidence="4" type="ORF">IQ260_14225</name>
</gene>
<dbReference type="PANTHER" id="PTHR22911">
    <property type="entry name" value="ACYL-MALONYL CONDENSING ENZYME-RELATED"/>
    <property type="match status" value="1"/>
</dbReference>
<protein>
    <submittedName>
        <fullName evidence="4">DMT family transporter</fullName>
    </submittedName>
</protein>
<feature type="transmembrane region" description="Helical" evidence="2">
    <location>
        <begin position="145"/>
        <end position="165"/>
    </location>
</feature>
<feature type="transmembrane region" description="Helical" evidence="2">
    <location>
        <begin position="261"/>
        <end position="283"/>
    </location>
</feature>
<dbReference type="AlphaFoldDB" id="A0A929F9X6"/>
<evidence type="ECO:0000313" key="5">
    <source>
        <dbReference type="Proteomes" id="UP000615026"/>
    </source>
</evidence>
<keyword evidence="2" id="KW-1133">Transmembrane helix</keyword>
<dbReference type="PANTHER" id="PTHR22911:SF76">
    <property type="entry name" value="EAMA DOMAIN-CONTAINING PROTEIN"/>
    <property type="match status" value="1"/>
</dbReference>
<feature type="transmembrane region" description="Helical" evidence="2">
    <location>
        <begin position="121"/>
        <end position="138"/>
    </location>
</feature>
<evidence type="ECO:0000256" key="2">
    <source>
        <dbReference type="SAM" id="Phobius"/>
    </source>
</evidence>
<dbReference type="EMBL" id="JADEXP010000120">
    <property type="protein sequence ID" value="MBE9067809.1"/>
    <property type="molecule type" value="Genomic_DNA"/>
</dbReference>
<keyword evidence="2" id="KW-0472">Membrane</keyword>
<dbReference type="Gene3D" id="1.10.3730.20">
    <property type="match status" value="1"/>
</dbReference>
<proteinExistence type="inferred from homology"/>
<feature type="transmembrane region" description="Helical" evidence="2">
    <location>
        <begin position="289"/>
        <end position="306"/>
    </location>
</feature>
<feature type="transmembrane region" description="Helical" evidence="2">
    <location>
        <begin position="234"/>
        <end position="254"/>
    </location>
</feature>
<name>A0A929F9X6_LEPEC</name>
<dbReference type="Pfam" id="PF00892">
    <property type="entry name" value="EamA"/>
    <property type="match status" value="2"/>
</dbReference>
<keyword evidence="5" id="KW-1185">Reference proteome</keyword>
<feature type="domain" description="EamA" evidence="3">
    <location>
        <begin position="173"/>
        <end position="305"/>
    </location>
</feature>
<feature type="transmembrane region" description="Helical" evidence="2">
    <location>
        <begin position="87"/>
        <end position="109"/>
    </location>
</feature>
<comment type="similarity">
    <text evidence="1">Belongs to the EamA transporter family.</text>
</comment>
<feature type="transmembrane region" description="Helical" evidence="2">
    <location>
        <begin position="203"/>
        <end position="222"/>
    </location>
</feature>
<dbReference type="Proteomes" id="UP000615026">
    <property type="component" value="Unassembled WGS sequence"/>
</dbReference>
<reference evidence="4" key="1">
    <citation type="submission" date="2020-10" db="EMBL/GenBank/DDBJ databases">
        <authorList>
            <person name="Castelo-Branco R."/>
            <person name="Eusebio N."/>
            <person name="Adriana R."/>
            <person name="Vieira A."/>
            <person name="Brugerolle De Fraissinette N."/>
            <person name="Rezende De Castro R."/>
            <person name="Schneider M.P."/>
            <person name="Vasconcelos V."/>
            <person name="Leao P.N."/>
        </authorList>
    </citation>
    <scope>NUCLEOTIDE SEQUENCE</scope>
    <source>
        <strain evidence="4">LEGE 11479</strain>
    </source>
</reference>
<feature type="domain" description="EamA" evidence="3">
    <location>
        <begin position="13"/>
        <end position="161"/>
    </location>
</feature>
<organism evidence="4 5">
    <name type="scientific">Leptolyngbya cf. ectocarpi LEGE 11479</name>
    <dbReference type="NCBI Taxonomy" id="1828722"/>
    <lineage>
        <taxon>Bacteria</taxon>
        <taxon>Bacillati</taxon>
        <taxon>Cyanobacteriota</taxon>
        <taxon>Cyanophyceae</taxon>
        <taxon>Leptolyngbyales</taxon>
        <taxon>Leptolyngbyaceae</taxon>
        <taxon>Leptolyngbya group</taxon>
        <taxon>Leptolyngbya</taxon>
    </lineage>
</organism>
<dbReference type="GO" id="GO:0016020">
    <property type="term" value="C:membrane"/>
    <property type="evidence" value="ECO:0007669"/>
    <property type="project" value="InterPro"/>
</dbReference>
<accession>A0A929F9X6</accession>
<evidence type="ECO:0000256" key="1">
    <source>
        <dbReference type="ARBA" id="ARBA00007362"/>
    </source>
</evidence>
<dbReference type="InterPro" id="IPR037185">
    <property type="entry name" value="EmrE-like"/>
</dbReference>
<evidence type="ECO:0000313" key="4">
    <source>
        <dbReference type="EMBL" id="MBE9067809.1"/>
    </source>
</evidence>
<feature type="transmembrane region" description="Helical" evidence="2">
    <location>
        <begin position="12"/>
        <end position="35"/>
    </location>
</feature>